<keyword evidence="2" id="KW-1185">Reference proteome</keyword>
<proteinExistence type="predicted"/>
<evidence type="ECO:0000313" key="1">
    <source>
        <dbReference type="EMBL" id="GIX92951.1"/>
    </source>
</evidence>
<evidence type="ECO:0000313" key="2">
    <source>
        <dbReference type="Proteomes" id="UP001054945"/>
    </source>
</evidence>
<comment type="caution">
    <text evidence="1">The sequence shown here is derived from an EMBL/GenBank/DDBJ whole genome shotgun (WGS) entry which is preliminary data.</text>
</comment>
<name>A0AAV4PB84_CAEEX</name>
<reference evidence="1 2" key="1">
    <citation type="submission" date="2021-06" db="EMBL/GenBank/DDBJ databases">
        <title>Caerostris extrusa draft genome.</title>
        <authorList>
            <person name="Kono N."/>
            <person name="Arakawa K."/>
        </authorList>
    </citation>
    <scope>NUCLEOTIDE SEQUENCE [LARGE SCALE GENOMIC DNA]</scope>
</reference>
<dbReference type="Proteomes" id="UP001054945">
    <property type="component" value="Unassembled WGS sequence"/>
</dbReference>
<accession>A0AAV4PB84</accession>
<protein>
    <recommendedName>
        <fullName evidence="3">PiggyBac transposable element-derived protein domain-containing protein</fullName>
    </recommendedName>
</protein>
<gene>
    <name evidence="1" type="ORF">CEXT_40311</name>
</gene>
<dbReference type="AlphaFoldDB" id="A0AAV4PB84"/>
<sequence>MPRAGNRHFLGSRMQKAKDPIPPSMDHFWCILITTCLWEDVARNGYKAIKERLEEMRSMLFRFVSRFLPNDTNYLTISPAMREIDEAGLQVVVGVPSSTKGEFRMGYGIVPKGRFVEDVFSVILVIIMGLNSYTHYYWTRSYYRDSTIGDFENNLQGIIQQNIDYCL</sequence>
<evidence type="ECO:0008006" key="3">
    <source>
        <dbReference type="Google" id="ProtNLM"/>
    </source>
</evidence>
<organism evidence="1 2">
    <name type="scientific">Caerostris extrusa</name>
    <name type="common">Bark spider</name>
    <name type="synonym">Caerostris bankana</name>
    <dbReference type="NCBI Taxonomy" id="172846"/>
    <lineage>
        <taxon>Eukaryota</taxon>
        <taxon>Metazoa</taxon>
        <taxon>Ecdysozoa</taxon>
        <taxon>Arthropoda</taxon>
        <taxon>Chelicerata</taxon>
        <taxon>Arachnida</taxon>
        <taxon>Araneae</taxon>
        <taxon>Araneomorphae</taxon>
        <taxon>Entelegynae</taxon>
        <taxon>Araneoidea</taxon>
        <taxon>Araneidae</taxon>
        <taxon>Caerostris</taxon>
    </lineage>
</organism>
<dbReference type="EMBL" id="BPLR01004173">
    <property type="protein sequence ID" value="GIX92951.1"/>
    <property type="molecule type" value="Genomic_DNA"/>
</dbReference>